<dbReference type="InterPro" id="IPR056818">
    <property type="entry name" value="GlmU/GlgC-like_hexapep"/>
</dbReference>
<dbReference type="EMBL" id="JBHTOP010000026">
    <property type="protein sequence ID" value="MFD1672440.1"/>
    <property type="molecule type" value="Genomic_DNA"/>
</dbReference>
<dbReference type="CDD" id="cd04651">
    <property type="entry name" value="LbH_G1P_AT_C"/>
    <property type="match status" value="1"/>
</dbReference>
<evidence type="ECO:0000259" key="3">
    <source>
        <dbReference type="Pfam" id="PF00483"/>
    </source>
</evidence>
<evidence type="ECO:0000259" key="4">
    <source>
        <dbReference type="Pfam" id="PF24894"/>
    </source>
</evidence>
<gene>
    <name evidence="5" type="primary">glgD</name>
    <name evidence="5" type="ORF">ACFQ5M_10045</name>
</gene>
<protein>
    <submittedName>
        <fullName evidence="5">Glucose-1-phosphate adenylyltransferase subunit GlgD</fullName>
        <ecNumber evidence="5">2.7.7.27</ecNumber>
    </submittedName>
</protein>
<comment type="caution">
    <text evidence="5">The sequence shown here is derived from an EMBL/GenBank/DDBJ whole genome shotgun (WGS) entry which is preliminary data.</text>
</comment>
<keyword evidence="5" id="KW-0548">Nucleotidyltransferase</keyword>
<dbReference type="Pfam" id="PF00483">
    <property type="entry name" value="NTP_transferase"/>
    <property type="match status" value="1"/>
</dbReference>
<dbReference type="PANTHER" id="PTHR43523:SF6">
    <property type="entry name" value="GLYCOGEN BIOSYNTHESIS PROTEIN GLGD"/>
    <property type="match status" value="1"/>
</dbReference>
<dbReference type="SUPFAM" id="SSF51161">
    <property type="entry name" value="Trimeric LpxA-like enzymes"/>
    <property type="match status" value="1"/>
</dbReference>
<dbReference type="InterPro" id="IPR005835">
    <property type="entry name" value="NTP_transferase_dom"/>
</dbReference>
<evidence type="ECO:0000313" key="5">
    <source>
        <dbReference type="EMBL" id="MFD1672440.1"/>
    </source>
</evidence>
<proteinExistence type="inferred from homology"/>
<dbReference type="Pfam" id="PF24894">
    <property type="entry name" value="Hexapep_GlmU"/>
    <property type="match status" value="1"/>
</dbReference>
<dbReference type="PANTHER" id="PTHR43523">
    <property type="entry name" value="GLUCOSE-1-PHOSPHATE ADENYLYLTRANSFERASE-RELATED"/>
    <property type="match status" value="1"/>
</dbReference>
<dbReference type="SUPFAM" id="SSF53448">
    <property type="entry name" value="Nucleotide-diphospho-sugar transferases"/>
    <property type="match status" value="1"/>
</dbReference>
<keyword evidence="2" id="KW-0320">Glycogen biosynthesis</keyword>
<evidence type="ECO:0000256" key="1">
    <source>
        <dbReference type="ARBA" id="ARBA00010443"/>
    </source>
</evidence>
<feature type="domain" description="Glucose-1-phosphate adenylyltransferase/Bifunctional protein GlmU-like C-terminal hexapeptide" evidence="4">
    <location>
        <begin position="293"/>
        <end position="360"/>
    </location>
</feature>
<comment type="similarity">
    <text evidence="1">Belongs to the bacterial/plant glucose-1-phosphate adenylyltransferase family.</text>
</comment>
<feature type="domain" description="Nucleotidyl transferase" evidence="3">
    <location>
        <begin position="19"/>
        <end position="262"/>
    </location>
</feature>
<dbReference type="InterPro" id="IPR011831">
    <property type="entry name" value="ADP-Glc_PPase"/>
</dbReference>
<dbReference type="Proteomes" id="UP001597267">
    <property type="component" value="Unassembled WGS sequence"/>
</dbReference>
<dbReference type="InterPro" id="IPR011832">
    <property type="entry name" value="GlgDAde_trans"/>
</dbReference>
<dbReference type="Gene3D" id="2.160.10.10">
    <property type="entry name" value="Hexapeptide repeat proteins"/>
    <property type="match status" value="1"/>
</dbReference>
<keyword evidence="5" id="KW-0808">Transferase</keyword>
<keyword evidence="6" id="KW-1185">Reference proteome</keyword>
<accession>A0ABW4JAJ3</accession>
<sequence length="391" mass="43744">MRQSDICAIIDLNVPSEALEPLTQYRPIGTLPFAGRYRLIDFPLSDIANAGIRDVGMYMPASSRSVQDHVRSGSTWNLDTITGGIFTFPYVATKNYNNPLNRQRYYDDYLTFLKKSNTRFTVIISARNIENINLQEVLQFHLEGNAPITTLYKRQLASGTTPDEDALKISAAGEVSNIVTAGDLTPDAKTHTLPMAMGVYMLRTSLLIEMVQNASEQEDFIRLPKILEEAVSVYNANAYEYTGFYANINSIKRYFDANMAMLEEANYQALLYSQRHIFTKNKNEVPTFFSDASEVNNSLLGTGGWIEGKVNESVIFRRSRIAKGAEIDHSVLMQGCKVGENTKLRYVILDKGVVVGPNLTLEGTPEEPLVYSKNAIVETDAKTEEGRVELQ</sequence>
<dbReference type="EC" id="2.7.7.27" evidence="5"/>
<dbReference type="InterPro" id="IPR011004">
    <property type="entry name" value="Trimer_LpxA-like_sf"/>
</dbReference>
<dbReference type="GO" id="GO:0008878">
    <property type="term" value="F:glucose-1-phosphate adenylyltransferase activity"/>
    <property type="evidence" value="ECO:0007669"/>
    <property type="project" value="UniProtKB-EC"/>
</dbReference>
<evidence type="ECO:0000313" key="6">
    <source>
        <dbReference type="Proteomes" id="UP001597267"/>
    </source>
</evidence>
<dbReference type="NCBIfam" id="TIGR02092">
    <property type="entry name" value="glgD"/>
    <property type="match status" value="1"/>
</dbReference>
<reference evidence="6" key="1">
    <citation type="journal article" date="2019" name="Int. J. Syst. Evol. Microbiol.">
        <title>The Global Catalogue of Microorganisms (GCM) 10K type strain sequencing project: providing services to taxonomists for standard genome sequencing and annotation.</title>
        <authorList>
            <consortium name="The Broad Institute Genomics Platform"/>
            <consortium name="The Broad Institute Genome Sequencing Center for Infectious Disease"/>
            <person name="Wu L."/>
            <person name="Ma J."/>
        </authorList>
    </citation>
    <scope>NUCLEOTIDE SEQUENCE [LARGE SCALE GENOMIC DNA]</scope>
    <source>
        <strain evidence="6">CCM 8896</strain>
    </source>
</reference>
<dbReference type="Gene3D" id="3.90.550.10">
    <property type="entry name" value="Spore Coat Polysaccharide Biosynthesis Protein SpsA, Chain A"/>
    <property type="match status" value="1"/>
</dbReference>
<organism evidence="5 6">
    <name type="scientific">Agrilactobacillus yilanensis</name>
    <dbReference type="NCBI Taxonomy" id="2485997"/>
    <lineage>
        <taxon>Bacteria</taxon>
        <taxon>Bacillati</taxon>
        <taxon>Bacillota</taxon>
        <taxon>Bacilli</taxon>
        <taxon>Lactobacillales</taxon>
        <taxon>Lactobacillaceae</taxon>
        <taxon>Agrilactobacillus</taxon>
    </lineage>
</organism>
<evidence type="ECO:0000256" key="2">
    <source>
        <dbReference type="ARBA" id="ARBA00023056"/>
    </source>
</evidence>
<name>A0ABW4JAJ3_9LACO</name>
<dbReference type="RefSeq" id="WP_125712153.1">
    <property type="nucleotide sequence ID" value="NZ_JBHTOP010000026.1"/>
</dbReference>
<dbReference type="InterPro" id="IPR029044">
    <property type="entry name" value="Nucleotide-diphossugar_trans"/>
</dbReference>